<dbReference type="Proteomes" id="UP001553843">
    <property type="component" value="Unassembled WGS sequence"/>
</dbReference>
<protein>
    <submittedName>
        <fullName evidence="8">MDR family MFS transporter</fullName>
    </submittedName>
</protein>
<accession>A0ABV3M593</accession>
<dbReference type="Gene3D" id="1.20.1250.20">
    <property type="entry name" value="MFS general substrate transporter like domains"/>
    <property type="match status" value="1"/>
</dbReference>
<dbReference type="PANTHER" id="PTHR23501">
    <property type="entry name" value="MAJOR FACILITATOR SUPERFAMILY"/>
    <property type="match status" value="1"/>
</dbReference>
<feature type="transmembrane region" description="Helical" evidence="6">
    <location>
        <begin position="85"/>
        <end position="103"/>
    </location>
</feature>
<dbReference type="InterPro" id="IPR011701">
    <property type="entry name" value="MFS"/>
</dbReference>
<dbReference type="PRINTS" id="PR01036">
    <property type="entry name" value="TCRTETB"/>
</dbReference>
<keyword evidence="2 6" id="KW-0812">Transmembrane</keyword>
<reference evidence="8 9" key="1">
    <citation type="submission" date="2024-06" db="EMBL/GenBank/DDBJ databases">
        <title>The Natural Products Discovery Center: Release of the First 8490 Sequenced Strains for Exploring Actinobacteria Biosynthetic Diversity.</title>
        <authorList>
            <person name="Kalkreuter E."/>
            <person name="Kautsar S.A."/>
            <person name="Yang D."/>
            <person name="Bader C.D."/>
            <person name="Teijaro C.N."/>
            <person name="Fluegel L."/>
            <person name="Davis C.M."/>
            <person name="Simpson J.R."/>
            <person name="Lauterbach L."/>
            <person name="Steele A.D."/>
            <person name="Gui C."/>
            <person name="Meng S."/>
            <person name="Li G."/>
            <person name="Viehrig K."/>
            <person name="Ye F."/>
            <person name="Su P."/>
            <person name="Kiefer A.F."/>
            <person name="Nichols A."/>
            <person name="Cepeda A.J."/>
            <person name="Yan W."/>
            <person name="Fan B."/>
            <person name="Jiang Y."/>
            <person name="Adhikari A."/>
            <person name="Zheng C.-J."/>
            <person name="Schuster L."/>
            <person name="Cowan T.M."/>
            <person name="Smanski M.J."/>
            <person name="Chevrette M.G."/>
            <person name="De Carvalho L.P.S."/>
            <person name="Shen B."/>
        </authorList>
    </citation>
    <scope>NUCLEOTIDE SEQUENCE [LARGE SCALE GENOMIC DNA]</scope>
    <source>
        <strain evidence="8 9">NPDC047833</strain>
    </source>
</reference>
<gene>
    <name evidence="8" type="ORF">AB0887_33645</name>
</gene>
<dbReference type="Gene3D" id="1.20.1720.10">
    <property type="entry name" value="Multidrug resistance protein D"/>
    <property type="match status" value="1"/>
</dbReference>
<feature type="transmembrane region" description="Helical" evidence="6">
    <location>
        <begin position="470"/>
        <end position="492"/>
    </location>
</feature>
<sequence>MTGTDAPAALTVQGRTLYAALTAALLAMLLGALDGMIVGTAMPQIVGELGGFDLLSWVVTVYLLAIAATTPVWGKLSDMYGRKNTFMISIVVFVLGSVLSGMARDMTQLIAFRLLQGLGAGGLMVGALALLGTLIPPREQGKYQGIMSAVMGLAMVSGPLAGGVITDQLGWRWCFYVNVPVGALALLLISGLRLPRTARSGARVDYPGVLLLALAVSALVLVTTWGGKEYAWTSPVLLSVAACGVLAFLVLLRVERRAAEPVLPLALFRTANFSLITLVGLLLGAVLTSAVTFLPIFGQSSQGSSATGSGLALLPMFAAMVLVGLFAGRFITATGKYKVVVLLGGCFLTAGSFLIASADRGTGSFFSGACMAALGVGMGLLTQTTVLVSLQSAPVEDLGAASGVATLARTLGGSIGVAVSGALFARAVASVPAPGGGTPTAEGAGTLDRDALEQLPSAVRESYQHAVAQGASHVFVFTGALAAVALAAAFFLREEPLRSAAAPRDDESAPGAGPAGAAADPRDSAEDTSIGTGRTGSAESEQGRRNSP</sequence>
<evidence type="ECO:0000313" key="8">
    <source>
        <dbReference type="EMBL" id="MEW2366881.1"/>
    </source>
</evidence>
<feature type="transmembrane region" description="Helical" evidence="6">
    <location>
        <begin position="273"/>
        <end position="297"/>
    </location>
</feature>
<dbReference type="InterPro" id="IPR020846">
    <property type="entry name" value="MFS_dom"/>
</dbReference>
<dbReference type="RefSeq" id="WP_359773619.1">
    <property type="nucleotide sequence ID" value="NZ_JBEYRR010000001.1"/>
</dbReference>
<proteinExistence type="predicted"/>
<name>A0ABV3M593_9ACTN</name>
<dbReference type="SUPFAM" id="SSF103473">
    <property type="entry name" value="MFS general substrate transporter"/>
    <property type="match status" value="1"/>
</dbReference>
<evidence type="ECO:0000256" key="5">
    <source>
        <dbReference type="SAM" id="MobiDB-lite"/>
    </source>
</evidence>
<feature type="transmembrane region" description="Helical" evidence="6">
    <location>
        <begin position="339"/>
        <end position="358"/>
    </location>
</feature>
<feature type="transmembrane region" description="Helical" evidence="6">
    <location>
        <begin position="204"/>
        <end position="226"/>
    </location>
</feature>
<comment type="subcellular location">
    <subcellularLocation>
        <location evidence="1">Cell membrane</location>
        <topology evidence="1">Multi-pass membrane protein</topology>
    </subcellularLocation>
</comment>
<dbReference type="CDD" id="cd17502">
    <property type="entry name" value="MFS_Azr1_MDR_like"/>
    <property type="match status" value="1"/>
</dbReference>
<keyword evidence="9" id="KW-1185">Reference proteome</keyword>
<feature type="transmembrane region" description="Helical" evidence="6">
    <location>
        <begin position="364"/>
        <end position="390"/>
    </location>
</feature>
<feature type="transmembrane region" description="Helical" evidence="6">
    <location>
        <begin position="17"/>
        <end position="42"/>
    </location>
</feature>
<feature type="transmembrane region" description="Helical" evidence="6">
    <location>
        <begin position="411"/>
        <end position="429"/>
    </location>
</feature>
<feature type="domain" description="Major facilitator superfamily (MFS) profile" evidence="7">
    <location>
        <begin position="20"/>
        <end position="497"/>
    </location>
</feature>
<feature type="compositionally biased region" description="Polar residues" evidence="5">
    <location>
        <begin position="527"/>
        <end position="540"/>
    </location>
</feature>
<feature type="transmembrane region" description="Helical" evidence="6">
    <location>
        <begin position="54"/>
        <end position="73"/>
    </location>
</feature>
<dbReference type="PROSITE" id="PS50850">
    <property type="entry name" value="MFS"/>
    <property type="match status" value="1"/>
</dbReference>
<feature type="transmembrane region" description="Helical" evidence="6">
    <location>
        <begin position="143"/>
        <end position="164"/>
    </location>
</feature>
<feature type="transmembrane region" description="Helical" evidence="6">
    <location>
        <begin position="232"/>
        <end position="252"/>
    </location>
</feature>
<evidence type="ECO:0000256" key="4">
    <source>
        <dbReference type="ARBA" id="ARBA00023136"/>
    </source>
</evidence>
<dbReference type="Pfam" id="PF07690">
    <property type="entry name" value="MFS_1"/>
    <property type="match status" value="1"/>
</dbReference>
<evidence type="ECO:0000256" key="1">
    <source>
        <dbReference type="ARBA" id="ARBA00004651"/>
    </source>
</evidence>
<feature type="region of interest" description="Disordered" evidence="5">
    <location>
        <begin position="500"/>
        <end position="548"/>
    </location>
</feature>
<keyword evidence="4 6" id="KW-0472">Membrane</keyword>
<organism evidence="8 9">
    <name type="scientific">Streptomyces huasconensis</name>
    <dbReference type="NCBI Taxonomy" id="1854574"/>
    <lineage>
        <taxon>Bacteria</taxon>
        <taxon>Bacillati</taxon>
        <taxon>Actinomycetota</taxon>
        <taxon>Actinomycetes</taxon>
        <taxon>Kitasatosporales</taxon>
        <taxon>Streptomycetaceae</taxon>
        <taxon>Streptomyces</taxon>
    </lineage>
</organism>
<comment type="caution">
    <text evidence="8">The sequence shown here is derived from an EMBL/GenBank/DDBJ whole genome shotgun (WGS) entry which is preliminary data.</text>
</comment>
<feature type="transmembrane region" description="Helical" evidence="6">
    <location>
        <begin position="309"/>
        <end position="327"/>
    </location>
</feature>
<dbReference type="PANTHER" id="PTHR23501:SF197">
    <property type="entry name" value="COMD"/>
    <property type="match status" value="1"/>
</dbReference>
<dbReference type="EMBL" id="JBEYRS010000020">
    <property type="protein sequence ID" value="MEW2366881.1"/>
    <property type="molecule type" value="Genomic_DNA"/>
</dbReference>
<evidence type="ECO:0000259" key="7">
    <source>
        <dbReference type="PROSITE" id="PS50850"/>
    </source>
</evidence>
<evidence type="ECO:0000256" key="6">
    <source>
        <dbReference type="SAM" id="Phobius"/>
    </source>
</evidence>
<feature type="transmembrane region" description="Helical" evidence="6">
    <location>
        <begin position="170"/>
        <end position="192"/>
    </location>
</feature>
<evidence type="ECO:0000256" key="3">
    <source>
        <dbReference type="ARBA" id="ARBA00022989"/>
    </source>
</evidence>
<evidence type="ECO:0000256" key="2">
    <source>
        <dbReference type="ARBA" id="ARBA00022692"/>
    </source>
</evidence>
<evidence type="ECO:0000313" key="9">
    <source>
        <dbReference type="Proteomes" id="UP001553843"/>
    </source>
</evidence>
<keyword evidence="3 6" id="KW-1133">Transmembrane helix</keyword>
<feature type="transmembrane region" description="Helical" evidence="6">
    <location>
        <begin position="109"/>
        <end position="131"/>
    </location>
</feature>
<dbReference type="InterPro" id="IPR036259">
    <property type="entry name" value="MFS_trans_sf"/>
</dbReference>
<feature type="compositionally biased region" description="Low complexity" evidence="5">
    <location>
        <begin position="509"/>
        <end position="519"/>
    </location>
</feature>